<accession>B7ZZ44</accession>
<sequence>MPSLVVCLRSRRWEERGVMYRADAGVRLWGDALPIETVAAQPSRAEAATEIPVDMVHGPGVCTGSTTRF</sequence>
<proteinExistence type="evidence at transcript level"/>
<organism evidence="1">
    <name type="scientific">Zea mays</name>
    <name type="common">Maize</name>
    <dbReference type="NCBI Taxonomy" id="4577"/>
    <lineage>
        <taxon>Eukaryota</taxon>
        <taxon>Viridiplantae</taxon>
        <taxon>Streptophyta</taxon>
        <taxon>Embryophyta</taxon>
        <taxon>Tracheophyta</taxon>
        <taxon>Spermatophyta</taxon>
        <taxon>Magnoliopsida</taxon>
        <taxon>Liliopsida</taxon>
        <taxon>Poales</taxon>
        <taxon>Poaceae</taxon>
        <taxon>PACMAD clade</taxon>
        <taxon>Panicoideae</taxon>
        <taxon>Andropogonodae</taxon>
        <taxon>Andropogoneae</taxon>
        <taxon>Tripsacinae</taxon>
        <taxon>Zea</taxon>
    </lineage>
</organism>
<dbReference type="AlphaFoldDB" id="B7ZZ44"/>
<reference evidence="1" key="2">
    <citation type="submission" date="2012-06" db="EMBL/GenBank/DDBJ databases">
        <authorList>
            <person name="Yu Y."/>
            <person name="Currie J."/>
            <person name="Lomeli R."/>
            <person name="Angelova A."/>
            <person name="Collura K."/>
            <person name="Wissotski M."/>
            <person name="Campos D."/>
            <person name="Kudrna D."/>
            <person name="Golser W."/>
            <person name="Ashely E."/>
            <person name="Descour A."/>
            <person name="Fernandes J."/>
            <person name="Soderlund C."/>
            <person name="Walbot V."/>
        </authorList>
    </citation>
    <scope>NUCLEOTIDE SEQUENCE</scope>
    <source>
        <strain evidence="1">B73</strain>
    </source>
</reference>
<dbReference type="EMBL" id="BT054586">
    <property type="protein sequence ID" value="ACL53193.1"/>
    <property type="molecule type" value="mRNA"/>
</dbReference>
<evidence type="ECO:0000313" key="1">
    <source>
        <dbReference type="EMBL" id="ACL53193.1"/>
    </source>
</evidence>
<reference evidence="1" key="1">
    <citation type="journal article" date="2009" name="PLoS Genet.">
        <title>Sequencing, mapping, and analysis of 27,455 maize full-length cDNAs.</title>
        <authorList>
            <person name="Soderlund C."/>
            <person name="Descour A."/>
            <person name="Kudrna D."/>
            <person name="Bomhoff M."/>
            <person name="Boyd L."/>
            <person name="Currie J."/>
            <person name="Angelova A."/>
            <person name="Collura K."/>
            <person name="Wissotski M."/>
            <person name="Ashley E."/>
            <person name="Morrow D."/>
            <person name="Fernandes J."/>
            <person name="Walbot V."/>
            <person name="Yu Y."/>
        </authorList>
    </citation>
    <scope>NUCLEOTIDE SEQUENCE</scope>
    <source>
        <strain evidence="1">B73</strain>
    </source>
</reference>
<protein>
    <submittedName>
        <fullName evidence="1">Uncharacterized protein</fullName>
    </submittedName>
</protein>
<name>B7ZZ44_MAIZE</name>